<organism evidence="1 2">
    <name type="scientific">Torque teno equus virus 1</name>
    <dbReference type="NCBI Taxonomy" id="1673633"/>
    <lineage>
        <taxon>Viruses</taxon>
        <taxon>Monodnaviria</taxon>
        <taxon>Shotokuvirae</taxon>
        <taxon>Commensaviricota</taxon>
        <taxon>Cardeaviricetes</taxon>
        <taxon>Sanitavirales</taxon>
        <taxon>Anelloviridae</taxon>
        <taxon>Mutorquevirus</taxon>
        <taxon>Mutorquevirus equid1</taxon>
    </lineage>
</organism>
<name>A0A0H4AKY0_9VIRU</name>
<dbReference type="RefSeq" id="YP_009552813.1">
    <property type="nucleotide sequence ID" value="NC_040668.1"/>
</dbReference>
<reference evidence="1 2" key="1">
    <citation type="journal article" date="2015" name="J. Gen. Virol.">
        <title>Exploring the virome of diseased horses.</title>
        <authorList>
            <person name="Li L."/>
            <person name="Giannitti F."/>
            <person name="Low J."/>
            <person name="Keyes C."/>
            <person name="Ullmann L.S."/>
            <person name="Deng X."/>
            <person name="Aleman M."/>
            <person name="Pesavento P.A."/>
            <person name="Pusterla N."/>
            <person name="Delwart E."/>
        </authorList>
    </citation>
    <scope>NUCLEOTIDE SEQUENCE [LARGE SCALE GENOMIC DNA]</scope>
    <source>
        <strain evidence="1">Horse 1</strain>
    </source>
</reference>
<proteinExistence type="predicted"/>
<accession>A0A0H4AKY0</accession>
<sequence>MSYDIVSSMDGGSSQSSAMVVLAQNGPHLTCCLGSVYSAFCTSAFGCVGLSPVSHMPLVSSAVMTLATQ</sequence>
<dbReference type="GeneID" id="41700472"/>
<dbReference type="EMBL" id="KR902501">
    <property type="protein sequence ID" value="AKN50614.1"/>
    <property type="molecule type" value="Genomic_DNA"/>
</dbReference>
<evidence type="ECO:0000313" key="2">
    <source>
        <dbReference type="Proteomes" id="UP000115631"/>
    </source>
</evidence>
<protein>
    <submittedName>
        <fullName evidence="1">Uncharacterized protein</fullName>
    </submittedName>
</protein>
<dbReference type="KEGG" id="vg:41700472"/>
<evidence type="ECO:0000313" key="1">
    <source>
        <dbReference type="EMBL" id="AKN50614.1"/>
    </source>
</evidence>
<dbReference type="Proteomes" id="UP000115631">
    <property type="component" value="Segment"/>
</dbReference>
<keyword evidence="2" id="KW-1185">Reference proteome</keyword>